<feature type="compositionally biased region" description="Low complexity" evidence="1">
    <location>
        <begin position="349"/>
        <end position="364"/>
    </location>
</feature>
<proteinExistence type="predicted"/>
<dbReference type="Gene3D" id="1.20.1260.20">
    <property type="entry name" value="PPE superfamily"/>
    <property type="match status" value="1"/>
</dbReference>
<accession>A0ABW3FV28</accession>
<dbReference type="RefSeq" id="WP_345601166.1">
    <property type="nucleotide sequence ID" value="NZ_BAABLT010000029.1"/>
</dbReference>
<feature type="region of interest" description="Disordered" evidence="1">
    <location>
        <begin position="251"/>
        <end position="292"/>
    </location>
</feature>
<evidence type="ECO:0008006" key="4">
    <source>
        <dbReference type="Google" id="ProtNLM"/>
    </source>
</evidence>
<dbReference type="SUPFAM" id="SSF140459">
    <property type="entry name" value="PE/PPE dimer-like"/>
    <property type="match status" value="1"/>
</dbReference>
<protein>
    <recommendedName>
        <fullName evidence="4">PPE family protein</fullName>
    </recommendedName>
</protein>
<dbReference type="InterPro" id="IPR038332">
    <property type="entry name" value="PPE_sf"/>
</dbReference>
<evidence type="ECO:0000256" key="1">
    <source>
        <dbReference type="SAM" id="MobiDB-lite"/>
    </source>
</evidence>
<feature type="region of interest" description="Disordered" evidence="1">
    <location>
        <begin position="180"/>
        <end position="236"/>
    </location>
</feature>
<gene>
    <name evidence="2" type="ORF">ACFQ16_17555</name>
</gene>
<feature type="compositionally biased region" description="Gly residues" evidence="1">
    <location>
        <begin position="280"/>
        <end position="292"/>
    </location>
</feature>
<evidence type="ECO:0000313" key="3">
    <source>
        <dbReference type="Proteomes" id="UP001597018"/>
    </source>
</evidence>
<feature type="region of interest" description="Disordered" evidence="1">
    <location>
        <begin position="320"/>
        <end position="410"/>
    </location>
</feature>
<comment type="caution">
    <text evidence="2">The sequence shown here is derived from an EMBL/GenBank/DDBJ whole genome shotgun (WGS) entry which is preliminary data.</text>
</comment>
<dbReference type="EMBL" id="JBHTIW010000013">
    <property type="protein sequence ID" value="MFD0921553.1"/>
    <property type="molecule type" value="Genomic_DNA"/>
</dbReference>
<feature type="compositionally biased region" description="Gly residues" evidence="1">
    <location>
        <begin position="320"/>
        <end position="348"/>
    </location>
</feature>
<reference evidence="3" key="1">
    <citation type="journal article" date="2019" name="Int. J. Syst. Evol. Microbiol.">
        <title>The Global Catalogue of Microorganisms (GCM) 10K type strain sequencing project: providing services to taxonomists for standard genome sequencing and annotation.</title>
        <authorList>
            <consortium name="The Broad Institute Genomics Platform"/>
            <consortium name="The Broad Institute Genome Sequencing Center for Infectious Disease"/>
            <person name="Wu L."/>
            <person name="Ma J."/>
        </authorList>
    </citation>
    <scope>NUCLEOTIDE SEQUENCE [LARGE SCALE GENOMIC DNA]</scope>
    <source>
        <strain evidence="3">CCUG 56401</strain>
    </source>
</reference>
<keyword evidence="3" id="KW-1185">Reference proteome</keyword>
<feature type="compositionally biased region" description="Gly residues" evidence="1">
    <location>
        <begin position="219"/>
        <end position="236"/>
    </location>
</feature>
<feature type="compositionally biased region" description="Basic and acidic residues" evidence="1">
    <location>
        <begin position="371"/>
        <end position="397"/>
    </location>
</feature>
<evidence type="ECO:0000313" key="2">
    <source>
        <dbReference type="EMBL" id="MFD0921553.1"/>
    </source>
</evidence>
<dbReference type="Proteomes" id="UP001597018">
    <property type="component" value="Unassembled WGS sequence"/>
</dbReference>
<sequence length="410" mass="39958">MTDPRQLEPSDFEGASLAQMRGWVEGGSADGLFQKKTGWEGEDKYLRDLADRVRGKLNEAGAYMQSKSGEAMQGAVAPIVLWTEVTADNAKAQSQLMSEQGEAFNKVKTSIPAKGEEQEVPDQGWLHEHWDKFWTGTTDAEDAKAHNEKLRQEAVAAFQAYDNSSQGAVAASAVFTPPPGGGVETSVQGGHVPSVGQQNPSFGHGGSVTPSGTHSAGFSAGGGSGSGIGSGHGVGSGSGGGAGGGLGGIGSGGSGGAGTGSAWYERPGTLPVPGQSQVGPGQGGTAGGGTGGGFGGFAGGGGAGSGGAGGRAGGLGGRGGLGTGGRAGGPGAGGRAGAGGQAGSGSGSGSSAAGGRSGSTAAAGAGRGQGKRGEEDQEHETPEYLKGDHGFFDEDMPKVAPPVFGDWEQR</sequence>
<organism evidence="2 3">
    <name type="scientific">Saccharopolyspora rosea</name>
    <dbReference type="NCBI Taxonomy" id="524884"/>
    <lineage>
        <taxon>Bacteria</taxon>
        <taxon>Bacillati</taxon>
        <taxon>Actinomycetota</taxon>
        <taxon>Actinomycetes</taxon>
        <taxon>Pseudonocardiales</taxon>
        <taxon>Pseudonocardiaceae</taxon>
        <taxon>Saccharopolyspora</taxon>
    </lineage>
</organism>
<name>A0ABW3FV28_9PSEU</name>